<evidence type="ECO:0000313" key="2">
    <source>
        <dbReference type="EMBL" id="BAD38552.1"/>
    </source>
</evidence>
<name>Q67IY9_ORYSJ</name>
<reference evidence="3" key="1">
    <citation type="journal article" date="2005" name="Nature">
        <title>The map-based sequence of the rice genome.</title>
        <authorList>
            <consortium name="International rice genome sequencing project (IRGSP)"/>
            <person name="Matsumoto T."/>
            <person name="Wu J."/>
            <person name="Kanamori H."/>
            <person name="Katayose Y."/>
            <person name="Fujisawa M."/>
            <person name="Namiki N."/>
            <person name="Mizuno H."/>
            <person name="Yamamoto K."/>
            <person name="Antonio B.A."/>
            <person name="Baba T."/>
            <person name="Sakata K."/>
            <person name="Nagamura Y."/>
            <person name="Aoki H."/>
            <person name="Arikawa K."/>
            <person name="Arita K."/>
            <person name="Bito T."/>
            <person name="Chiden Y."/>
            <person name="Fujitsuka N."/>
            <person name="Fukunaka R."/>
            <person name="Hamada M."/>
            <person name="Harada C."/>
            <person name="Hayashi A."/>
            <person name="Hijishita S."/>
            <person name="Honda M."/>
            <person name="Hosokawa S."/>
            <person name="Ichikawa Y."/>
            <person name="Idonuma A."/>
            <person name="Iijima M."/>
            <person name="Ikeda M."/>
            <person name="Ikeno M."/>
            <person name="Ito K."/>
            <person name="Ito S."/>
            <person name="Ito T."/>
            <person name="Ito Y."/>
            <person name="Ito Y."/>
            <person name="Iwabuchi A."/>
            <person name="Kamiya K."/>
            <person name="Karasawa W."/>
            <person name="Kurita K."/>
            <person name="Katagiri S."/>
            <person name="Kikuta A."/>
            <person name="Kobayashi H."/>
            <person name="Kobayashi N."/>
            <person name="Machita K."/>
            <person name="Maehara T."/>
            <person name="Masukawa M."/>
            <person name="Mizubayashi T."/>
            <person name="Mukai Y."/>
            <person name="Nagasaki H."/>
            <person name="Nagata Y."/>
            <person name="Naito S."/>
            <person name="Nakashima M."/>
            <person name="Nakama Y."/>
            <person name="Nakamichi Y."/>
            <person name="Nakamura M."/>
            <person name="Meguro A."/>
            <person name="Negishi M."/>
            <person name="Ohta I."/>
            <person name="Ohta T."/>
            <person name="Okamoto M."/>
            <person name="Ono N."/>
            <person name="Saji S."/>
            <person name="Sakaguchi M."/>
            <person name="Sakai K."/>
            <person name="Shibata M."/>
            <person name="Shimokawa T."/>
            <person name="Song J."/>
            <person name="Takazaki Y."/>
            <person name="Terasawa K."/>
            <person name="Tsugane M."/>
            <person name="Tsuji K."/>
            <person name="Ueda S."/>
            <person name="Waki K."/>
            <person name="Yamagata H."/>
            <person name="Yamamoto M."/>
            <person name="Yamamoto S."/>
            <person name="Yamane H."/>
            <person name="Yoshiki S."/>
            <person name="Yoshihara R."/>
            <person name="Yukawa K."/>
            <person name="Zhong H."/>
            <person name="Yano M."/>
            <person name="Yuan Q."/>
            <person name="Ouyang S."/>
            <person name="Liu J."/>
            <person name="Jones K.M."/>
            <person name="Gansberger K."/>
            <person name="Moffat K."/>
            <person name="Hill J."/>
            <person name="Bera J."/>
            <person name="Fadrosh D."/>
            <person name="Jin S."/>
            <person name="Johri S."/>
            <person name="Kim M."/>
            <person name="Overton L."/>
            <person name="Reardon M."/>
            <person name="Tsitrin T."/>
            <person name="Vuong H."/>
            <person name="Weaver B."/>
            <person name="Ciecko A."/>
            <person name="Tallon L."/>
            <person name="Jackson J."/>
            <person name="Pai G."/>
            <person name="Aken S.V."/>
            <person name="Utterback T."/>
            <person name="Reidmuller S."/>
            <person name="Feldblyum T."/>
            <person name="Hsiao J."/>
            <person name="Zismann V."/>
            <person name="Iobst S."/>
            <person name="de Vazeille A.R."/>
            <person name="Buell C.R."/>
            <person name="Ying K."/>
            <person name="Li Y."/>
            <person name="Lu T."/>
            <person name="Huang Y."/>
            <person name="Zhao Q."/>
            <person name="Feng Q."/>
            <person name="Zhang L."/>
            <person name="Zhu J."/>
            <person name="Weng Q."/>
            <person name="Mu J."/>
            <person name="Lu Y."/>
            <person name="Fan D."/>
            <person name="Liu Y."/>
            <person name="Guan J."/>
            <person name="Zhang Y."/>
            <person name="Yu S."/>
            <person name="Liu X."/>
            <person name="Zhang Y."/>
            <person name="Hong G."/>
            <person name="Han B."/>
            <person name="Choisne N."/>
            <person name="Demange N."/>
            <person name="Orjeda G."/>
            <person name="Samain S."/>
            <person name="Cattolico L."/>
            <person name="Pelletier E."/>
            <person name="Couloux A."/>
            <person name="Segurens B."/>
            <person name="Wincker P."/>
            <person name="D'Hont A."/>
            <person name="Scarpelli C."/>
            <person name="Weissenbach J."/>
            <person name="Salanoubat M."/>
            <person name="Quetier F."/>
            <person name="Yu Y."/>
            <person name="Kim H.R."/>
            <person name="Rambo T."/>
            <person name="Currie J."/>
            <person name="Collura K."/>
            <person name="Luo M."/>
            <person name="Yang T."/>
            <person name="Ammiraju J.S.S."/>
            <person name="Engler F."/>
            <person name="Soderlund C."/>
            <person name="Wing R.A."/>
            <person name="Palmer L.E."/>
            <person name="de la Bastide M."/>
            <person name="Spiegel L."/>
            <person name="Nascimento L."/>
            <person name="Zutavern T."/>
            <person name="O'Shaughnessy A."/>
            <person name="Dike S."/>
            <person name="Dedhia N."/>
            <person name="Preston R."/>
            <person name="Balija V."/>
            <person name="McCombie W.R."/>
            <person name="Chow T."/>
            <person name="Chen H."/>
            <person name="Chung M."/>
            <person name="Chen C."/>
            <person name="Shaw J."/>
            <person name="Wu H."/>
            <person name="Hsiao K."/>
            <person name="Chao Y."/>
            <person name="Chu M."/>
            <person name="Cheng C."/>
            <person name="Hour A."/>
            <person name="Lee P."/>
            <person name="Lin S."/>
            <person name="Lin Y."/>
            <person name="Liou J."/>
            <person name="Liu S."/>
            <person name="Hsing Y."/>
            <person name="Raghuvanshi S."/>
            <person name="Mohanty A."/>
            <person name="Bharti A.K."/>
            <person name="Gaur A."/>
            <person name="Gupta V."/>
            <person name="Kumar D."/>
            <person name="Ravi V."/>
            <person name="Vij S."/>
            <person name="Kapur A."/>
            <person name="Khurana P."/>
            <person name="Khurana P."/>
            <person name="Khurana J.P."/>
            <person name="Tyagi A.K."/>
            <person name="Gaikwad K."/>
            <person name="Singh A."/>
            <person name="Dalal V."/>
            <person name="Srivastava S."/>
            <person name="Dixit A."/>
            <person name="Pal A.K."/>
            <person name="Ghazi I.A."/>
            <person name="Yadav M."/>
            <person name="Pandit A."/>
            <person name="Bhargava A."/>
            <person name="Sureshbabu K."/>
            <person name="Batra K."/>
            <person name="Sharma T.R."/>
            <person name="Mohapatra T."/>
            <person name="Singh N.K."/>
            <person name="Messing J."/>
            <person name="Nelson A.B."/>
            <person name="Fuks G."/>
            <person name="Kavchok S."/>
            <person name="Keizer G."/>
            <person name="Linton E."/>
            <person name="Llaca V."/>
            <person name="Song R."/>
            <person name="Tanyolac B."/>
            <person name="Young S."/>
            <person name="Ho-Il K."/>
            <person name="Hahn J.H."/>
            <person name="Sangsakoo G."/>
            <person name="Vanavichit A."/>
            <person name="de Mattos Luiz.A.T."/>
            <person name="Zimmer P.D."/>
            <person name="Malone G."/>
            <person name="Dellagostin O."/>
            <person name="de Oliveira A.C."/>
            <person name="Bevan M."/>
            <person name="Bancroft I."/>
            <person name="Minx P."/>
            <person name="Cordum H."/>
            <person name="Wilson R."/>
            <person name="Cheng Z."/>
            <person name="Jin W."/>
            <person name="Jiang J."/>
            <person name="Leong S.A."/>
            <person name="Iwama H."/>
            <person name="Gojobori T."/>
            <person name="Itoh T."/>
            <person name="Niimura Y."/>
            <person name="Fujii Y."/>
            <person name="Habara T."/>
            <person name="Sakai H."/>
            <person name="Sato Y."/>
            <person name="Wilson G."/>
            <person name="Kumar K."/>
            <person name="McCouch S."/>
            <person name="Juretic N."/>
            <person name="Hoen D."/>
            <person name="Wright S."/>
            <person name="Bruskiewich R."/>
            <person name="Bureau T."/>
            <person name="Miyao A."/>
            <person name="Hirochika H."/>
            <person name="Nishikawa T."/>
            <person name="Kadowaki K."/>
            <person name="Sugiura M."/>
            <person name="Burr B."/>
            <person name="Sasaki T."/>
        </authorList>
    </citation>
    <scope>NUCLEOTIDE SEQUENCE [LARGE SCALE GENOMIC DNA]</scope>
    <source>
        <strain evidence="3">cv. Nipponbare</strain>
    </source>
</reference>
<feature type="region of interest" description="Disordered" evidence="1">
    <location>
        <begin position="14"/>
        <end position="40"/>
    </location>
</feature>
<accession>Q67IY9</accession>
<protein>
    <submittedName>
        <fullName evidence="2">Uncharacterized protein</fullName>
    </submittedName>
</protein>
<reference evidence="3" key="2">
    <citation type="journal article" date="2008" name="Nucleic Acids Res.">
        <title>The rice annotation project database (RAP-DB): 2008 update.</title>
        <authorList>
            <consortium name="The rice annotation project (RAP)"/>
        </authorList>
    </citation>
    <scope>GENOME REANNOTATION</scope>
    <source>
        <strain evidence="3">cv. Nipponbare</strain>
    </source>
</reference>
<organism evidence="2 3">
    <name type="scientific">Oryza sativa subsp. japonica</name>
    <name type="common">Rice</name>
    <dbReference type="NCBI Taxonomy" id="39947"/>
    <lineage>
        <taxon>Eukaryota</taxon>
        <taxon>Viridiplantae</taxon>
        <taxon>Streptophyta</taxon>
        <taxon>Embryophyta</taxon>
        <taxon>Tracheophyta</taxon>
        <taxon>Spermatophyta</taxon>
        <taxon>Magnoliopsida</taxon>
        <taxon>Liliopsida</taxon>
        <taxon>Poales</taxon>
        <taxon>Poaceae</taxon>
        <taxon>BOP clade</taxon>
        <taxon>Oryzoideae</taxon>
        <taxon>Oryzeae</taxon>
        <taxon>Oryzinae</taxon>
        <taxon>Oryza</taxon>
        <taxon>Oryza sativa</taxon>
    </lineage>
</organism>
<dbReference type="Proteomes" id="UP000000763">
    <property type="component" value="Chromosome 9"/>
</dbReference>
<dbReference type="AlphaFoldDB" id="Q67IY9"/>
<proteinExistence type="predicted"/>
<evidence type="ECO:0000256" key="1">
    <source>
        <dbReference type="SAM" id="MobiDB-lite"/>
    </source>
</evidence>
<dbReference type="EMBL" id="AP006849">
    <property type="protein sequence ID" value="BAD38552.1"/>
    <property type="molecule type" value="Genomic_DNA"/>
</dbReference>
<gene>
    <name evidence="2" type="primary">OSJNBa0054F02.50</name>
</gene>
<evidence type="ECO:0000313" key="3">
    <source>
        <dbReference type="Proteomes" id="UP000000763"/>
    </source>
</evidence>
<sequence>MEEAALQCHVALSRGGSGPRCPPTRIYGDPSGRTTPHLMRGTPCVRQQDLTGPIIKTTCAWPPKSRDKTCI</sequence>